<dbReference type="Proteomes" id="UP000821853">
    <property type="component" value="Unassembled WGS sequence"/>
</dbReference>
<name>A0A9J6HD16_HAELO</name>
<proteinExistence type="predicted"/>
<organism evidence="1 2">
    <name type="scientific">Haemaphysalis longicornis</name>
    <name type="common">Bush tick</name>
    <dbReference type="NCBI Taxonomy" id="44386"/>
    <lineage>
        <taxon>Eukaryota</taxon>
        <taxon>Metazoa</taxon>
        <taxon>Ecdysozoa</taxon>
        <taxon>Arthropoda</taxon>
        <taxon>Chelicerata</taxon>
        <taxon>Arachnida</taxon>
        <taxon>Acari</taxon>
        <taxon>Parasitiformes</taxon>
        <taxon>Ixodida</taxon>
        <taxon>Ixodoidea</taxon>
        <taxon>Ixodidae</taxon>
        <taxon>Haemaphysalinae</taxon>
        <taxon>Haemaphysalis</taxon>
    </lineage>
</organism>
<dbReference type="EMBL" id="JABSTR010002961">
    <property type="protein sequence ID" value="KAH9384709.1"/>
    <property type="molecule type" value="Genomic_DNA"/>
</dbReference>
<evidence type="ECO:0000313" key="1">
    <source>
        <dbReference type="EMBL" id="KAH9384709.1"/>
    </source>
</evidence>
<protein>
    <submittedName>
        <fullName evidence="1">Uncharacterized protein</fullName>
    </submittedName>
</protein>
<gene>
    <name evidence="1" type="ORF">HPB48_026720</name>
</gene>
<sequence length="92" mass="10023">MPICGVATSDVQTDQGKTVTKKDPGSETACCDAKDETTLVGGGGSEIAVGAKFDSFVTFRQCFEAWWAEGRHDVSISNSRKNFTPDLREEFR</sequence>
<evidence type="ECO:0000313" key="2">
    <source>
        <dbReference type="Proteomes" id="UP000821853"/>
    </source>
</evidence>
<dbReference type="AlphaFoldDB" id="A0A9J6HD16"/>
<dbReference type="VEuPathDB" id="VectorBase:HLOH_054936"/>
<accession>A0A9J6HD16</accession>
<comment type="caution">
    <text evidence="1">The sequence shown here is derived from an EMBL/GenBank/DDBJ whole genome shotgun (WGS) entry which is preliminary data.</text>
</comment>
<keyword evidence="2" id="KW-1185">Reference proteome</keyword>
<reference evidence="1 2" key="1">
    <citation type="journal article" date="2020" name="Cell">
        <title>Large-Scale Comparative Analyses of Tick Genomes Elucidate Their Genetic Diversity and Vector Capacities.</title>
        <authorList>
            <consortium name="Tick Genome and Microbiome Consortium (TIGMIC)"/>
            <person name="Jia N."/>
            <person name="Wang J."/>
            <person name="Shi W."/>
            <person name="Du L."/>
            <person name="Sun Y."/>
            <person name="Zhan W."/>
            <person name="Jiang J.F."/>
            <person name="Wang Q."/>
            <person name="Zhang B."/>
            <person name="Ji P."/>
            <person name="Bell-Sakyi L."/>
            <person name="Cui X.M."/>
            <person name="Yuan T.T."/>
            <person name="Jiang B.G."/>
            <person name="Yang W.F."/>
            <person name="Lam T.T."/>
            <person name="Chang Q.C."/>
            <person name="Ding S.J."/>
            <person name="Wang X.J."/>
            <person name="Zhu J.G."/>
            <person name="Ruan X.D."/>
            <person name="Zhao L."/>
            <person name="Wei J.T."/>
            <person name="Ye R.Z."/>
            <person name="Que T.C."/>
            <person name="Du C.H."/>
            <person name="Zhou Y.H."/>
            <person name="Cheng J.X."/>
            <person name="Dai P.F."/>
            <person name="Guo W.B."/>
            <person name="Han X.H."/>
            <person name="Huang E.J."/>
            <person name="Li L.F."/>
            <person name="Wei W."/>
            <person name="Gao Y.C."/>
            <person name="Liu J.Z."/>
            <person name="Shao H.Z."/>
            <person name="Wang X."/>
            <person name="Wang C.C."/>
            <person name="Yang T.C."/>
            <person name="Huo Q.B."/>
            <person name="Li W."/>
            <person name="Chen H.Y."/>
            <person name="Chen S.E."/>
            <person name="Zhou L.G."/>
            <person name="Ni X.B."/>
            <person name="Tian J.H."/>
            <person name="Sheng Y."/>
            <person name="Liu T."/>
            <person name="Pan Y.S."/>
            <person name="Xia L.Y."/>
            <person name="Li J."/>
            <person name="Zhao F."/>
            <person name="Cao W.C."/>
        </authorList>
    </citation>
    <scope>NUCLEOTIDE SEQUENCE [LARGE SCALE GENOMIC DNA]</scope>
    <source>
        <strain evidence="1">HaeL-2018</strain>
    </source>
</reference>